<organism evidence="5 6">
    <name type="scientific">Brachybacterium fresconis</name>
    <dbReference type="NCBI Taxonomy" id="173363"/>
    <lineage>
        <taxon>Bacteria</taxon>
        <taxon>Bacillati</taxon>
        <taxon>Actinomycetota</taxon>
        <taxon>Actinomycetes</taxon>
        <taxon>Micrococcales</taxon>
        <taxon>Dermabacteraceae</taxon>
        <taxon>Brachybacterium</taxon>
    </lineage>
</organism>
<dbReference type="EMBL" id="JAGIOC010000001">
    <property type="protein sequence ID" value="MBP2410700.1"/>
    <property type="molecule type" value="Genomic_DNA"/>
</dbReference>
<evidence type="ECO:0000259" key="4">
    <source>
        <dbReference type="PROSITE" id="PS01124"/>
    </source>
</evidence>
<accession>A0ABS4YQ34</accession>
<sequence length="425" mass="45743">MPEPTTAGRHDALVDRLRRAGCVFAEQEATVLEGAASDSPELERLCARREAGEFLEHVVGVVELCGERLAVGPGSFVPRQRTALLIEAALAEAQRRSRPVVVEAYCGVAPVAALIGRRVPAATLHVTDSDPRPLVHARQNLPRSAGVHRGSGLEALPRELAGTVDLLVAVPPYVPAGQWDLMPREPRECEPAAALVAGRDGLDEIRRLVAEAPRWLAPGGVLLIEMHRDQAPPALAAARGIDACADWGTADGEDGETVLLRATMPAPLPDSGAPAAPIPPAASAPAGPAPDLVLLRRVRDRIDRDHAQPLDVESLARSVHLSGGHLSRRFRQEYGESPYSYLMTRRIERAMALLRHTDRSITDICMAVGFSSLGTFSTRFKELLGVSPSAYRAQGAEVLDSMPPCIARRVTRPIRNREAPEPDRA</sequence>
<dbReference type="InterPro" id="IPR018060">
    <property type="entry name" value="HTH_AraC"/>
</dbReference>
<evidence type="ECO:0000256" key="2">
    <source>
        <dbReference type="ARBA" id="ARBA00023125"/>
    </source>
</evidence>
<dbReference type="SMART" id="SM00342">
    <property type="entry name" value="HTH_ARAC"/>
    <property type="match status" value="1"/>
</dbReference>
<dbReference type="Pfam" id="PF12833">
    <property type="entry name" value="HTH_18"/>
    <property type="match status" value="1"/>
</dbReference>
<dbReference type="SUPFAM" id="SSF53335">
    <property type="entry name" value="S-adenosyl-L-methionine-dependent methyltransferases"/>
    <property type="match status" value="1"/>
</dbReference>
<dbReference type="PRINTS" id="PR00032">
    <property type="entry name" value="HTHARAC"/>
</dbReference>
<proteinExistence type="predicted"/>
<dbReference type="PROSITE" id="PS01124">
    <property type="entry name" value="HTH_ARAC_FAMILY_2"/>
    <property type="match status" value="1"/>
</dbReference>
<dbReference type="InterPro" id="IPR050204">
    <property type="entry name" value="AraC_XylS_family_regulators"/>
</dbReference>
<evidence type="ECO:0000256" key="1">
    <source>
        <dbReference type="ARBA" id="ARBA00023015"/>
    </source>
</evidence>
<protein>
    <recommendedName>
        <fullName evidence="4">HTH araC/xylS-type domain-containing protein</fullName>
    </recommendedName>
</protein>
<evidence type="ECO:0000313" key="6">
    <source>
        <dbReference type="Proteomes" id="UP000698222"/>
    </source>
</evidence>
<evidence type="ECO:0000313" key="5">
    <source>
        <dbReference type="EMBL" id="MBP2410700.1"/>
    </source>
</evidence>
<dbReference type="Gene3D" id="3.40.50.150">
    <property type="entry name" value="Vaccinia Virus protein VP39"/>
    <property type="match status" value="1"/>
</dbReference>
<keyword evidence="6" id="KW-1185">Reference proteome</keyword>
<evidence type="ECO:0000256" key="3">
    <source>
        <dbReference type="ARBA" id="ARBA00023163"/>
    </source>
</evidence>
<dbReference type="Proteomes" id="UP000698222">
    <property type="component" value="Unassembled WGS sequence"/>
</dbReference>
<keyword evidence="3" id="KW-0804">Transcription</keyword>
<keyword evidence="2" id="KW-0238">DNA-binding</keyword>
<feature type="domain" description="HTH araC/xylS-type" evidence="4">
    <location>
        <begin position="296"/>
        <end position="394"/>
    </location>
</feature>
<dbReference type="SUPFAM" id="SSF46689">
    <property type="entry name" value="Homeodomain-like"/>
    <property type="match status" value="2"/>
</dbReference>
<comment type="caution">
    <text evidence="5">The sequence shown here is derived from an EMBL/GenBank/DDBJ whole genome shotgun (WGS) entry which is preliminary data.</text>
</comment>
<dbReference type="InterPro" id="IPR020449">
    <property type="entry name" value="Tscrpt_reg_AraC-type_HTH"/>
</dbReference>
<dbReference type="InterPro" id="IPR009057">
    <property type="entry name" value="Homeodomain-like_sf"/>
</dbReference>
<dbReference type="InterPro" id="IPR018062">
    <property type="entry name" value="HTH_AraC-typ_CS"/>
</dbReference>
<dbReference type="InterPro" id="IPR029063">
    <property type="entry name" value="SAM-dependent_MTases_sf"/>
</dbReference>
<name>A0ABS4YQ34_9MICO</name>
<dbReference type="PANTHER" id="PTHR46796:SF2">
    <property type="entry name" value="TRANSCRIPTIONAL REGULATORY PROTEIN"/>
    <property type="match status" value="1"/>
</dbReference>
<dbReference type="PANTHER" id="PTHR46796">
    <property type="entry name" value="HTH-TYPE TRANSCRIPTIONAL ACTIVATOR RHAS-RELATED"/>
    <property type="match status" value="1"/>
</dbReference>
<keyword evidence="1" id="KW-0805">Transcription regulation</keyword>
<dbReference type="Gene3D" id="1.10.10.60">
    <property type="entry name" value="Homeodomain-like"/>
    <property type="match status" value="2"/>
</dbReference>
<gene>
    <name evidence="5" type="ORF">JOF44_003603</name>
</gene>
<dbReference type="PROSITE" id="PS00041">
    <property type="entry name" value="HTH_ARAC_FAMILY_1"/>
    <property type="match status" value="1"/>
</dbReference>
<reference evidence="5 6" key="1">
    <citation type="submission" date="2021-03" db="EMBL/GenBank/DDBJ databases">
        <title>Sequencing the genomes of 1000 actinobacteria strains.</title>
        <authorList>
            <person name="Klenk H.-P."/>
        </authorList>
    </citation>
    <scope>NUCLEOTIDE SEQUENCE [LARGE SCALE GENOMIC DNA]</scope>
    <source>
        <strain evidence="5 6">DSM 14564</strain>
    </source>
</reference>